<dbReference type="SUPFAM" id="SSF88946">
    <property type="entry name" value="Sigma2 domain of RNA polymerase sigma factors"/>
    <property type="match status" value="1"/>
</dbReference>
<dbReference type="NCBIfam" id="TIGR02937">
    <property type="entry name" value="sigma70-ECF"/>
    <property type="match status" value="1"/>
</dbReference>
<dbReference type="PANTHER" id="PTHR30385">
    <property type="entry name" value="SIGMA FACTOR F FLAGELLAR"/>
    <property type="match status" value="1"/>
</dbReference>
<evidence type="ECO:0000259" key="7">
    <source>
        <dbReference type="PROSITE" id="PS00716"/>
    </source>
</evidence>
<dbReference type="Pfam" id="PF04542">
    <property type="entry name" value="Sigma70_r2"/>
    <property type="match status" value="1"/>
</dbReference>
<accession>A0ABW5RWT1</accession>
<organism evidence="8 9">
    <name type="scientific">Bacillus seohaeanensis</name>
    <dbReference type="NCBI Taxonomy" id="284580"/>
    <lineage>
        <taxon>Bacteria</taxon>
        <taxon>Bacillati</taxon>
        <taxon>Bacillota</taxon>
        <taxon>Bacilli</taxon>
        <taxon>Bacillales</taxon>
        <taxon>Bacillaceae</taxon>
        <taxon>Bacillus</taxon>
    </lineage>
</organism>
<dbReference type="Gene3D" id="1.20.140.160">
    <property type="match status" value="1"/>
</dbReference>
<evidence type="ECO:0000256" key="2">
    <source>
        <dbReference type="ARBA" id="ARBA00023082"/>
    </source>
</evidence>
<evidence type="ECO:0000313" key="8">
    <source>
        <dbReference type="EMBL" id="MFD2682806.1"/>
    </source>
</evidence>
<evidence type="ECO:0000256" key="5">
    <source>
        <dbReference type="SAM" id="Coils"/>
    </source>
</evidence>
<evidence type="ECO:0000313" key="9">
    <source>
        <dbReference type="Proteomes" id="UP001597506"/>
    </source>
</evidence>
<dbReference type="InterPro" id="IPR007627">
    <property type="entry name" value="RNA_pol_sigma70_r2"/>
</dbReference>
<dbReference type="InterPro" id="IPR012845">
    <property type="entry name" value="RNA_pol_sigma_FliA_WhiG"/>
</dbReference>
<keyword evidence="3" id="KW-0238">DNA-binding</keyword>
<dbReference type="InterPro" id="IPR007624">
    <property type="entry name" value="RNA_pol_sigma70_r3"/>
</dbReference>
<gene>
    <name evidence="8" type="ORF">ACFSUL_18860</name>
</gene>
<name>A0ABW5RWT1_9BACI</name>
<sequence length="251" mass="29054">MSQQSSLINEKKYWEKWIEHRDTDAGDMLVKKYMPLVSYHVGRISVGLPKNVSREDLKSLGLMGLLDALQRFDPTRDLKFDTYASFRVRGAIIDGLRKEDWLPRSTRDKAKKIEAKIEELEQKLLRHVTAEEIANELNLTENEVNQTIHEHMFANVLSIDEQLKDDDHESQSFSLKDEKSKSPEEHLLKGEGVKELETVIKKLSEKEQMVLSLFYKEELTLTEIGQVMSLSTSRISQIHSKAIFKLRNLLS</sequence>
<dbReference type="Pfam" id="PF04545">
    <property type="entry name" value="Sigma70_r4"/>
    <property type="match status" value="1"/>
</dbReference>
<feature type="coiled-coil region" evidence="5">
    <location>
        <begin position="110"/>
        <end position="150"/>
    </location>
</feature>
<dbReference type="Proteomes" id="UP001597506">
    <property type="component" value="Unassembled WGS sequence"/>
</dbReference>
<dbReference type="InterPro" id="IPR013324">
    <property type="entry name" value="RNA_pol_sigma_r3/r4-like"/>
</dbReference>
<dbReference type="PANTHER" id="PTHR30385:SF7">
    <property type="entry name" value="RNA POLYMERASE SIGMA FACTOR FLIA"/>
    <property type="match status" value="1"/>
</dbReference>
<feature type="region of interest" description="Disordered" evidence="6">
    <location>
        <begin position="168"/>
        <end position="188"/>
    </location>
</feature>
<evidence type="ECO:0000256" key="1">
    <source>
        <dbReference type="ARBA" id="ARBA00023015"/>
    </source>
</evidence>
<dbReference type="PROSITE" id="PS00716">
    <property type="entry name" value="SIGMA70_2"/>
    <property type="match status" value="1"/>
</dbReference>
<keyword evidence="1" id="KW-0805">Transcription regulation</keyword>
<protein>
    <submittedName>
        <fullName evidence="8">FliA/WhiG family RNA polymerase sigma factor</fullName>
    </submittedName>
</protein>
<keyword evidence="4" id="KW-0804">Transcription</keyword>
<dbReference type="InterPro" id="IPR000943">
    <property type="entry name" value="RNA_pol_sigma70"/>
</dbReference>
<feature type="domain" description="RNA polymerase sigma-70" evidence="7">
    <location>
        <begin position="220"/>
        <end position="246"/>
    </location>
</feature>
<evidence type="ECO:0000256" key="4">
    <source>
        <dbReference type="ARBA" id="ARBA00023163"/>
    </source>
</evidence>
<dbReference type="InterPro" id="IPR014284">
    <property type="entry name" value="RNA_pol_sigma-70_dom"/>
</dbReference>
<keyword evidence="5" id="KW-0175">Coiled coil</keyword>
<dbReference type="PIRSF" id="PIRSF000770">
    <property type="entry name" value="RNA_pol_sigma-SigE/K"/>
    <property type="match status" value="1"/>
</dbReference>
<dbReference type="Gene3D" id="1.10.1740.10">
    <property type="match status" value="1"/>
</dbReference>
<dbReference type="RefSeq" id="WP_377937451.1">
    <property type="nucleotide sequence ID" value="NZ_JBHUMF010000031.1"/>
</dbReference>
<dbReference type="SUPFAM" id="SSF88659">
    <property type="entry name" value="Sigma3 and sigma4 domains of RNA polymerase sigma factors"/>
    <property type="match status" value="2"/>
</dbReference>
<dbReference type="InterPro" id="IPR013325">
    <property type="entry name" value="RNA_pol_sigma_r2"/>
</dbReference>
<evidence type="ECO:0000256" key="6">
    <source>
        <dbReference type="SAM" id="MobiDB-lite"/>
    </source>
</evidence>
<comment type="caution">
    <text evidence="8">The sequence shown here is derived from an EMBL/GenBank/DDBJ whole genome shotgun (WGS) entry which is preliminary data.</text>
</comment>
<dbReference type="NCBIfam" id="NF005809">
    <property type="entry name" value="PRK07670.1"/>
    <property type="match status" value="1"/>
</dbReference>
<keyword evidence="2" id="KW-0731">Sigma factor</keyword>
<keyword evidence="9" id="KW-1185">Reference proteome</keyword>
<dbReference type="CDD" id="cd06171">
    <property type="entry name" value="Sigma70_r4"/>
    <property type="match status" value="1"/>
</dbReference>
<dbReference type="NCBIfam" id="NF005413">
    <property type="entry name" value="PRK06986.1"/>
    <property type="match status" value="1"/>
</dbReference>
<proteinExistence type="predicted"/>
<dbReference type="PRINTS" id="PR00046">
    <property type="entry name" value="SIGMA70FCT"/>
</dbReference>
<dbReference type="Pfam" id="PF04539">
    <property type="entry name" value="Sigma70_r3"/>
    <property type="match status" value="1"/>
</dbReference>
<dbReference type="InterPro" id="IPR007630">
    <property type="entry name" value="RNA_pol_sigma70_r4"/>
</dbReference>
<evidence type="ECO:0000256" key="3">
    <source>
        <dbReference type="ARBA" id="ARBA00023125"/>
    </source>
</evidence>
<dbReference type="EMBL" id="JBHUMF010000031">
    <property type="protein sequence ID" value="MFD2682806.1"/>
    <property type="molecule type" value="Genomic_DNA"/>
</dbReference>
<reference evidence="9" key="1">
    <citation type="journal article" date="2019" name="Int. J. Syst. Evol. Microbiol.">
        <title>The Global Catalogue of Microorganisms (GCM) 10K type strain sequencing project: providing services to taxonomists for standard genome sequencing and annotation.</title>
        <authorList>
            <consortium name="The Broad Institute Genomics Platform"/>
            <consortium name="The Broad Institute Genome Sequencing Center for Infectious Disease"/>
            <person name="Wu L."/>
            <person name="Ma J."/>
        </authorList>
    </citation>
    <scope>NUCLEOTIDE SEQUENCE [LARGE SCALE GENOMIC DNA]</scope>
    <source>
        <strain evidence="9">KCTC 3913</strain>
    </source>
</reference>
<dbReference type="NCBIfam" id="TIGR02479">
    <property type="entry name" value="FliA_WhiG"/>
    <property type="match status" value="1"/>
</dbReference>